<evidence type="ECO:0000256" key="10">
    <source>
        <dbReference type="ARBA" id="ARBA00023204"/>
    </source>
</evidence>
<comment type="cofactor">
    <cofactor evidence="1">
        <name>Mg(2+)</name>
        <dbReference type="ChEBI" id="CHEBI:18420"/>
    </cofactor>
</comment>
<keyword evidence="8" id="KW-0238">DNA-binding</keyword>
<keyword evidence="6" id="KW-0378">Hydrolase</keyword>
<evidence type="ECO:0000256" key="4">
    <source>
        <dbReference type="ARBA" id="ARBA00022759"/>
    </source>
</evidence>
<keyword evidence="3" id="KW-0479">Metal-binding</keyword>
<gene>
    <name evidence="12" type="ORF">MSIBF_A1420007</name>
</gene>
<protein>
    <submittedName>
        <fullName evidence="12">Putative Resolvase, Holliday junction-type</fullName>
    </submittedName>
</protein>
<proteinExistence type="predicted"/>
<dbReference type="EMBL" id="CCXY01000049">
    <property type="protein sequence ID" value="CEG11396.1"/>
    <property type="molecule type" value="Genomic_DNA"/>
</dbReference>
<dbReference type="GO" id="GO:0046872">
    <property type="term" value="F:metal ion binding"/>
    <property type="evidence" value="ECO:0007669"/>
    <property type="project" value="UniProtKB-KW"/>
</dbReference>
<keyword evidence="5" id="KW-0227">DNA damage</keyword>
<evidence type="ECO:0000256" key="5">
    <source>
        <dbReference type="ARBA" id="ARBA00022763"/>
    </source>
</evidence>
<dbReference type="GO" id="GO:0003677">
    <property type="term" value="F:DNA binding"/>
    <property type="evidence" value="ECO:0007669"/>
    <property type="project" value="UniProtKB-KW"/>
</dbReference>
<dbReference type="InterPro" id="IPR011335">
    <property type="entry name" value="Restrct_endonuc-II-like"/>
</dbReference>
<keyword evidence="2" id="KW-0540">Nuclease</keyword>
<organism evidence="12">
    <name type="scientific">groundwater metagenome</name>
    <dbReference type="NCBI Taxonomy" id="717931"/>
    <lineage>
        <taxon>unclassified sequences</taxon>
        <taxon>metagenomes</taxon>
        <taxon>ecological metagenomes</taxon>
    </lineage>
</organism>
<dbReference type="InterPro" id="IPR011856">
    <property type="entry name" value="tRNA_endonuc-like_dom_sf"/>
</dbReference>
<sequence length="125" mass="14651">MNNKYIKGVVFERDIVEKFSADGFVAMRVAGSGRYSELLPDVLIMKNSLVMAIQCKKTKSDKIYLSKGVENFKKFKEIANIKCIFAVKFLKKDVRFYDLEKIDKNIDINDPFEIYEDLARYFRKI</sequence>
<reference evidence="12" key="1">
    <citation type="submission" date="2014-09" db="EMBL/GenBank/DDBJ databases">
        <authorList>
            <person name="Probst J Alexander"/>
        </authorList>
    </citation>
    <scope>NUCLEOTIDE SEQUENCE</scope>
</reference>
<comment type="catalytic activity">
    <reaction evidence="11">
        <text>Endonucleolytic cleavage at a junction such as a reciprocal single-stranded crossover between two homologous DNA duplexes (Holliday junction).</text>
        <dbReference type="EC" id="3.1.21.10"/>
    </reaction>
</comment>
<keyword evidence="4" id="KW-0255">Endonuclease</keyword>
<keyword evidence="9" id="KW-0233">DNA recombination</keyword>
<dbReference type="InterPro" id="IPR002732">
    <property type="entry name" value="Hjc"/>
</dbReference>
<dbReference type="InterPro" id="IPR014428">
    <property type="entry name" value="Hjc_arc"/>
</dbReference>
<evidence type="ECO:0000256" key="2">
    <source>
        <dbReference type="ARBA" id="ARBA00022722"/>
    </source>
</evidence>
<dbReference type="GO" id="GO:0006281">
    <property type="term" value="P:DNA repair"/>
    <property type="evidence" value="ECO:0007669"/>
    <property type="project" value="UniProtKB-KW"/>
</dbReference>
<keyword evidence="7" id="KW-0460">Magnesium</keyword>
<evidence type="ECO:0000256" key="8">
    <source>
        <dbReference type="ARBA" id="ARBA00023125"/>
    </source>
</evidence>
<evidence type="ECO:0000256" key="7">
    <source>
        <dbReference type="ARBA" id="ARBA00022842"/>
    </source>
</evidence>
<keyword evidence="10" id="KW-0234">DNA repair</keyword>
<evidence type="ECO:0000256" key="11">
    <source>
        <dbReference type="ARBA" id="ARBA00029354"/>
    </source>
</evidence>
<dbReference type="Gene3D" id="3.40.1350.10">
    <property type="match status" value="1"/>
</dbReference>
<evidence type="ECO:0000256" key="3">
    <source>
        <dbReference type="ARBA" id="ARBA00022723"/>
    </source>
</evidence>
<dbReference type="PANTHER" id="PTHR39651">
    <property type="entry name" value="HOLLIDAY JUNCTION RESOLVASE HJC"/>
    <property type="match status" value="1"/>
</dbReference>
<dbReference type="GO" id="GO:0006310">
    <property type="term" value="P:DNA recombination"/>
    <property type="evidence" value="ECO:0007669"/>
    <property type="project" value="UniProtKB-KW"/>
</dbReference>
<evidence type="ECO:0000256" key="1">
    <source>
        <dbReference type="ARBA" id="ARBA00001946"/>
    </source>
</evidence>
<dbReference type="Pfam" id="PF01870">
    <property type="entry name" value="Hjc"/>
    <property type="match status" value="1"/>
</dbReference>
<dbReference type="PANTHER" id="PTHR39651:SF1">
    <property type="entry name" value="HOLLIDAY JUNCTION RESOLVASE HJC"/>
    <property type="match status" value="1"/>
</dbReference>
<name>A0A098E7B8_9ZZZZ</name>
<evidence type="ECO:0000313" key="12">
    <source>
        <dbReference type="EMBL" id="CEG11396.1"/>
    </source>
</evidence>
<dbReference type="AlphaFoldDB" id="A0A098E7B8"/>
<dbReference type="GO" id="GO:0008821">
    <property type="term" value="F:crossover junction DNA endonuclease activity"/>
    <property type="evidence" value="ECO:0007669"/>
    <property type="project" value="UniProtKB-EC"/>
</dbReference>
<evidence type="ECO:0000256" key="9">
    <source>
        <dbReference type="ARBA" id="ARBA00023172"/>
    </source>
</evidence>
<evidence type="ECO:0000256" key="6">
    <source>
        <dbReference type="ARBA" id="ARBA00022801"/>
    </source>
</evidence>
<accession>A0A098E7B8</accession>
<dbReference type="SUPFAM" id="SSF52980">
    <property type="entry name" value="Restriction endonuclease-like"/>
    <property type="match status" value="1"/>
</dbReference>